<evidence type="ECO:0000259" key="5">
    <source>
        <dbReference type="Pfam" id="PF01764"/>
    </source>
</evidence>
<comment type="catalytic activity">
    <reaction evidence="2">
        <text>a diacylglycerol + H2O = a monoacylglycerol + a fatty acid + H(+)</text>
        <dbReference type="Rhea" id="RHEA:32731"/>
        <dbReference type="ChEBI" id="CHEBI:15377"/>
        <dbReference type="ChEBI" id="CHEBI:15378"/>
        <dbReference type="ChEBI" id="CHEBI:17408"/>
        <dbReference type="ChEBI" id="CHEBI:18035"/>
        <dbReference type="ChEBI" id="CHEBI:28868"/>
    </reaction>
</comment>
<reference evidence="6 7" key="1">
    <citation type="submission" date="2018-01" db="EMBL/GenBank/DDBJ databases">
        <title>Harnessing the power of phylogenomics to disentangle the directionality and signatures of interkingdom host jumping in the parasitic fungal genus Tolypocladium.</title>
        <authorList>
            <person name="Quandt C.A."/>
            <person name="Patterson W."/>
            <person name="Spatafora J.W."/>
        </authorList>
    </citation>
    <scope>NUCLEOTIDE SEQUENCE [LARGE SCALE GENOMIC DNA]</scope>
    <source>
        <strain evidence="6 7">NRBC 100945</strain>
    </source>
</reference>
<dbReference type="EMBL" id="PKSG01001110">
    <property type="protein sequence ID" value="POR31024.1"/>
    <property type="molecule type" value="Genomic_DNA"/>
</dbReference>
<dbReference type="InterPro" id="IPR002921">
    <property type="entry name" value="Fungal_lipase-type"/>
</dbReference>
<gene>
    <name evidence="6" type="ORF">TPAR_08788</name>
</gene>
<proteinExistence type="inferred from homology"/>
<evidence type="ECO:0000256" key="3">
    <source>
        <dbReference type="ARBA" id="ARBA00048461"/>
    </source>
</evidence>
<dbReference type="GO" id="GO:0006629">
    <property type="term" value="P:lipid metabolic process"/>
    <property type="evidence" value="ECO:0007669"/>
    <property type="project" value="InterPro"/>
</dbReference>
<feature type="domain" description="Fungal lipase-type" evidence="5">
    <location>
        <begin position="113"/>
        <end position="243"/>
    </location>
</feature>
<comment type="caution">
    <text evidence="6">The sequence shown here is derived from an EMBL/GenBank/DDBJ whole genome shotgun (WGS) entry which is preliminary data.</text>
</comment>
<dbReference type="Gene3D" id="3.40.50.1820">
    <property type="entry name" value="alpha/beta hydrolase"/>
    <property type="match status" value="1"/>
</dbReference>
<evidence type="ECO:0000256" key="4">
    <source>
        <dbReference type="SAM" id="SignalP"/>
    </source>
</evidence>
<feature type="chain" id="PRO_5015540114" evidence="4">
    <location>
        <begin position="16"/>
        <end position="343"/>
    </location>
</feature>
<organism evidence="6 7">
    <name type="scientific">Tolypocladium paradoxum</name>
    <dbReference type="NCBI Taxonomy" id="94208"/>
    <lineage>
        <taxon>Eukaryota</taxon>
        <taxon>Fungi</taxon>
        <taxon>Dikarya</taxon>
        <taxon>Ascomycota</taxon>
        <taxon>Pezizomycotina</taxon>
        <taxon>Sordariomycetes</taxon>
        <taxon>Hypocreomycetidae</taxon>
        <taxon>Hypocreales</taxon>
        <taxon>Ophiocordycipitaceae</taxon>
        <taxon>Tolypocladium</taxon>
    </lineage>
</organism>
<dbReference type="SUPFAM" id="SSF53474">
    <property type="entry name" value="alpha/beta-Hydrolases"/>
    <property type="match status" value="1"/>
</dbReference>
<comment type="similarity">
    <text evidence="1">Belongs to the AB hydrolase superfamily. Lipase family. Class 3 subfamily.</text>
</comment>
<evidence type="ECO:0000256" key="2">
    <source>
        <dbReference type="ARBA" id="ARBA00047591"/>
    </source>
</evidence>
<dbReference type="PANTHER" id="PTHR45856">
    <property type="entry name" value="ALPHA/BETA-HYDROLASES SUPERFAMILY PROTEIN"/>
    <property type="match status" value="1"/>
</dbReference>
<evidence type="ECO:0000313" key="6">
    <source>
        <dbReference type="EMBL" id="POR31024.1"/>
    </source>
</evidence>
<evidence type="ECO:0000256" key="1">
    <source>
        <dbReference type="ARBA" id="ARBA00043996"/>
    </source>
</evidence>
<dbReference type="InterPro" id="IPR029058">
    <property type="entry name" value="AB_hydrolase_fold"/>
</dbReference>
<accession>A0A2S4KLD9</accession>
<dbReference type="Proteomes" id="UP000237481">
    <property type="component" value="Unassembled WGS sequence"/>
</dbReference>
<dbReference type="STRING" id="94208.A0A2S4KLD9"/>
<dbReference type="OrthoDB" id="426718at2759"/>
<dbReference type="InterPro" id="IPR051218">
    <property type="entry name" value="Sec_MonoDiacylglyc_Lipase"/>
</dbReference>
<keyword evidence="4" id="KW-0732">Signal</keyword>
<keyword evidence="7" id="KW-1185">Reference proteome</keyword>
<feature type="signal peptide" evidence="4">
    <location>
        <begin position="1"/>
        <end position="15"/>
    </location>
</feature>
<dbReference type="CDD" id="cd00519">
    <property type="entry name" value="Lipase_3"/>
    <property type="match status" value="1"/>
</dbReference>
<dbReference type="Pfam" id="PF01764">
    <property type="entry name" value="Lipase_3"/>
    <property type="match status" value="1"/>
</dbReference>
<evidence type="ECO:0000313" key="7">
    <source>
        <dbReference type="Proteomes" id="UP000237481"/>
    </source>
</evidence>
<comment type="catalytic activity">
    <reaction evidence="3">
        <text>a monoacylglycerol + H2O = glycerol + a fatty acid + H(+)</text>
        <dbReference type="Rhea" id="RHEA:15245"/>
        <dbReference type="ChEBI" id="CHEBI:15377"/>
        <dbReference type="ChEBI" id="CHEBI:15378"/>
        <dbReference type="ChEBI" id="CHEBI:17408"/>
        <dbReference type="ChEBI" id="CHEBI:17754"/>
        <dbReference type="ChEBI" id="CHEBI:28868"/>
    </reaction>
</comment>
<dbReference type="AlphaFoldDB" id="A0A2S4KLD9"/>
<dbReference type="PANTHER" id="PTHR45856:SF11">
    <property type="entry name" value="FUNGAL LIPASE-LIKE DOMAIN-CONTAINING PROTEIN"/>
    <property type="match status" value="1"/>
</dbReference>
<name>A0A2S4KLD9_9HYPO</name>
<protein>
    <submittedName>
        <fullName evidence="6">Lipase</fullName>
    </submittedName>
</protein>
<sequence>MKAGRLLALAAVAFGSPIGSIEDYVSDLERRSRLTEGRSDDVSEQDYGNLKFYVQHAAAAYCNLDKQPGEAIQCGGRCPGVEGDKATIVDTFVGALTGVGGYVAVDHARREIVLSVRGSNNIRNFVTDVIFAFQSCDLTNRCKIHAGFAEGWEDIAAAATGAMTTARSANPGYKFIITGHSLGGAVATLATAYLRRNGFAADAYTFGSPRVGNDHFANFMSSQPGGQWRVTHRDDPVPRLPPIFLGYRHVSPEFWLASGKPSQNDYRISDIKTCPGIANTACNGGTFGFNVISHLLYLGDTAGCAPLPLTWKRHEQGISNAELEQRLNDWSQKDQAFVKNMKI</sequence>